<gene>
    <name evidence="2" type="ORF">FHU10_3069</name>
</gene>
<accession>A0A542BTS5</accession>
<sequence length="78" mass="9232">MPKIHSENRTLKKNEYILSVTKVCFFSMAIRIFTFLWDFYFPNNKSIIFVAVFYSFFLVSEMHFLEIVTLSRGGLPIP</sequence>
<proteinExistence type="predicted"/>
<keyword evidence="1" id="KW-0812">Transmembrane</keyword>
<dbReference type="EMBL" id="VISQ01000001">
    <property type="protein sequence ID" value="TVZ70496.1"/>
    <property type="molecule type" value="Genomic_DNA"/>
</dbReference>
<keyword evidence="1" id="KW-1133">Transmembrane helix</keyword>
<reference evidence="2" key="1">
    <citation type="submission" date="2019-06" db="EMBL/GenBank/DDBJ databases">
        <authorList>
            <person name="Deangelis K."/>
            <person name="Huntemann M."/>
            <person name="Clum A."/>
            <person name="Pillay M."/>
            <person name="Palaniappan K."/>
            <person name="Varghese N."/>
            <person name="Mikhailova N."/>
            <person name="Stamatis D."/>
            <person name="Reddy T."/>
            <person name="Daum C."/>
            <person name="Shapiro N."/>
            <person name="Ivanova N."/>
            <person name="Kyrpides N."/>
            <person name="Woyke T."/>
        </authorList>
    </citation>
    <scope>NUCLEOTIDE SEQUENCE [LARGE SCALE GENOMIC DNA]</scope>
    <source>
        <strain evidence="2">128R</strain>
    </source>
</reference>
<evidence type="ECO:0000313" key="2">
    <source>
        <dbReference type="EMBL" id="TVZ70496.1"/>
    </source>
</evidence>
<protein>
    <submittedName>
        <fullName evidence="2">Uncharacterized protein</fullName>
    </submittedName>
</protein>
<feature type="transmembrane region" description="Helical" evidence="1">
    <location>
        <begin position="20"/>
        <end position="40"/>
    </location>
</feature>
<evidence type="ECO:0000256" key="1">
    <source>
        <dbReference type="SAM" id="Phobius"/>
    </source>
</evidence>
<reference evidence="2" key="2">
    <citation type="submission" date="2019-08" db="EMBL/GenBank/DDBJ databases">
        <title>Investigation of anaerobic lignin degradation for improved lignocellulosic biofuels.</title>
        <authorList>
            <person name="Deangelis K.PhD."/>
        </authorList>
    </citation>
    <scope>NUCLEOTIDE SEQUENCE [LARGE SCALE GENOMIC DNA]</scope>
    <source>
        <strain evidence="2">128R</strain>
    </source>
</reference>
<feature type="transmembrane region" description="Helical" evidence="1">
    <location>
        <begin position="46"/>
        <end position="65"/>
    </location>
</feature>
<organism evidence="2">
    <name type="scientific">Serratia fonticola</name>
    <dbReference type="NCBI Taxonomy" id="47917"/>
    <lineage>
        <taxon>Bacteria</taxon>
        <taxon>Pseudomonadati</taxon>
        <taxon>Pseudomonadota</taxon>
        <taxon>Gammaproteobacteria</taxon>
        <taxon>Enterobacterales</taxon>
        <taxon>Yersiniaceae</taxon>
        <taxon>Serratia</taxon>
    </lineage>
</organism>
<keyword evidence="1" id="KW-0472">Membrane</keyword>
<dbReference type="AlphaFoldDB" id="A0A542BTS5"/>
<name>A0A542BTS5_SERFO</name>
<comment type="caution">
    <text evidence="2">The sequence shown here is derived from an EMBL/GenBank/DDBJ whole genome shotgun (WGS) entry which is preliminary data.</text>
</comment>